<reference evidence="2" key="1">
    <citation type="journal article" date="2020" name="Stud. Mycol.">
        <title>101 Dothideomycetes genomes: a test case for predicting lifestyles and emergence of pathogens.</title>
        <authorList>
            <person name="Haridas S."/>
            <person name="Albert R."/>
            <person name="Binder M."/>
            <person name="Bloem J."/>
            <person name="Labutti K."/>
            <person name="Salamov A."/>
            <person name="Andreopoulos B."/>
            <person name="Baker S."/>
            <person name="Barry K."/>
            <person name="Bills G."/>
            <person name="Bluhm B."/>
            <person name="Cannon C."/>
            <person name="Castanera R."/>
            <person name="Culley D."/>
            <person name="Daum C."/>
            <person name="Ezra D."/>
            <person name="Gonzalez J."/>
            <person name="Henrissat B."/>
            <person name="Kuo A."/>
            <person name="Liang C."/>
            <person name="Lipzen A."/>
            <person name="Lutzoni F."/>
            <person name="Magnuson J."/>
            <person name="Mondo S."/>
            <person name="Nolan M."/>
            <person name="Ohm R."/>
            <person name="Pangilinan J."/>
            <person name="Park H.-J."/>
            <person name="Ramirez L."/>
            <person name="Alfaro M."/>
            <person name="Sun H."/>
            <person name="Tritt A."/>
            <person name="Yoshinaga Y."/>
            <person name="Zwiers L.-H."/>
            <person name="Turgeon B."/>
            <person name="Goodwin S."/>
            <person name="Spatafora J."/>
            <person name="Crous P."/>
            <person name="Grigoriev I."/>
        </authorList>
    </citation>
    <scope>NUCLEOTIDE SEQUENCE</scope>
    <source>
        <strain evidence="2">CBS 113818</strain>
    </source>
</reference>
<feature type="compositionally biased region" description="Low complexity" evidence="1">
    <location>
        <begin position="155"/>
        <end position="169"/>
    </location>
</feature>
<feature type="compositionally biased region" description="Basic and acidic residues" evidence="1">
    <location>
        <begin position="181"/>
        <end position="195"/>
    </location>
</feature>
<feature type="compositionally biased region" description="Low complexity" evidence="1">
    <location>
        <begin position="102"/>
        <end position="115"/>
    </location>
</feature>
<gene>
    <name evidence="2" type="ORF">CC86DRAFT_283212</name>
</gene>
<sequence>MAQRHMCPPMGALRHSFAVDASIASRRFSKTFSSSTRRLEDGPSEAPSTPANPDSRRARSASALSQLTRLQNQRSGGLARGNFPSGQAARRTPPREGVPYDSTSSGASGEASGASDTRPTTPRFAKFSARPTTTHGSAPPEGQMARAPSKLNITRNANAGGPRGPNRGPNLGGRSAGKGGPRGDKGQSGRDQGPKKREKKGGGPVMQAQLMADVDPSLTLSDGMVKHLYRLQRKEWDRVPYEPKYAPNSFAAQELIHEGRELFKGEAPPVKIWGKLERTIGVVGMFGAEAQLKVRRVADGDEAAFGTEYEVDEQAELEGEEGQKDQKDMAAV</sequence>
<accession>A0A6A7AFT8</accession>
<feature type="region of interest" description="Disordered" evidence="1">
    <location>
        <begin position="308"/>
        <end position="332"/>
    </location>
</feature>
<feature type="compositionally biased region" description="Gly residues" evidence="1">
    <location>
        <begin position="170"/>
        <end position="180"/>
    </location>
</feature>
<keyword evidence="3" id="KW-1185">Reference proteome</keyword>
<evidence type="ECO:0000313" key="2">
    <source>
        <dbReference type="EMBL" id="KAF2831445.1"/>
    </source>
</evidence>
<evidence type="ECO:0000256" key="1">
    <source>
        <dbReference type="SAM" id="MobiDB-lite"/>
    </source>
</evidence>
<protein>
    <submittedName>
        <fullName evidence="2">Uncharacterized protein</fullName>
    </submittedName>
</protein>
<proteinExistence type="predicted"/>
<feature type="compositionally biased region" description="Basic and acidic residues" evidence="1">
    <location>
        <begin position="321"/>
        <end position="332"/>
    </location>
</feature>
<dbReference type="EMBL" id="MU006218">
    <property type="protein sequence ID" value="KAF2831445.1"/>
    <property type="molecule type" value="Genomic_DNA"/>
</dbReference>
<feature type="compositionally biased region" description="Polar residues" evidence="1">
    <location>
        <begin position="64"/>
        <end position="75"/>
    </location>
</feature>
<feature type="compositionally biased region" description="Acidic residues" evidence="1">
    <location>
        <begin position="309"/>
        <end position="320"/>
    </location>
</feature>
<dbReference type="Proteomes" id="UP000799424">
    <property type="component" value="Unassembled WGS sequence"/>
</dbReference>
<organism evidence="2 3">
    <name type="scientific">Ophiobolus disseminans</name>
    <dbReference type="NCBI Taxonomy" id="1469910"/>
    <lineage>
        <taxon>Eukaryota</taxon>
        <taxon>Fungi</taxon>
        <taxon>Dikarya</taxon>
        <taxon>Ascomycota</taxon>
        <taxon>Pezizomycotina</taxon>
        <taxon>Dothideomycetes</taxon>
        <taxon>Pleosporomycetidae</taxon>
        <taxon>Pleosporales</taxon>
        <taxon>Pleosporineae</taxon>
        <taxon>Phaeosphaeriaceae</taxon>
        <taxon>Ophiobolus</taxon>
    </lineage>
</organism>
<dbReference type="AlphaFoldDB" id="A0A6A7AFT8"/>
<dbReference type="OrthoDB" id="3797824at2759"/>
<name>A0A6A7AFT8_9PLEO</name>
<evidence type="ECO:0000313" key="3">
    <source>
        <dbReference type="Proteomes" id="UP000799424"/>
    </source>
</evidence>
<feature type="region of interest" description="Disordered" evidence="1">
    <location>
        <begin position="28"/>
        <end position="205"/>
    </location>
</feature>